<reference evidence="1" key="1">
    <citation type="journal article" date="2015" name="Nature">
        <title>Complex archaea that bridge the gap between prokaryotes and eukaryotes.</title>
        <authorList>
            <person name="Spang A."/>
            <person name="Saw J.H."/>
            <person name="Jorgensen S.L."/>
            <person name="Zaremba-Niedzwiedzka K."/>
            <person name="Martijn J."/>
            <person name="Lind A.E."/>
            <person name="van Eijk R."/>
            <person name="Schleper C."/>
            <person name="Guy L."/>
            <person name="Ettema T.J."/>
        </authorList>
    </citation>
    <scope>NUCLEOTIDE SEQUENCE</scope>
</reference>
<gene>
    <name evidence="1" type="ORF">LCGC14_0231080</name>
    <name evidence="2" type="ORF">LCGC14_0232830</name>
</gene>
<evidence type="ECO:0000313" key="2">
    <source>
        <dbReference type="EMBL" id="KKN90167.1"/>
    </source>
</evidence>
<sequence length="44" mass="4805">MRATKTLVDVSGEGADDWGRCYGMLMNATTVINKIMKEEPSNGN</sequence>
<comment type="caution">
    <text evidence="1">The sequence shown here is derived from an EMBL/GenBank/DDBJ whole genome shotgun (WGS) entry which is preliminary data.</text>
</comment>
<evidence type="ECO:0000313" key="1">
    <source>
        <dbReference type="EMBL" id="KKN89996.1"/>
    </source>
</evidence>
<dbReference type="EMBL" id="LAZR01000113">
    <property type="protein sequence ID" value="KKN89996.1"/>
    <property type="molecule type" value="Genomic_DNA"/>
</dbReference>
<proteinExistence type="predicted"/>
<organism evidence="1">
    <name type="scientific">marine sediment metagenome</name>
    <dbReference type="NCBI Taxonomy" id="412755"/>
    <lineage>
        <taxon>unclassified sequences</taxon>
        <taxon>metagenomes</taxon>
        <taxon>ecological metagenomes</taxon>
    </lineage>
</organism>
<dbReference type="AlphaFoldDB" id="A0A0F9WUH3"/>
<name>A0A0F9WUH3_9ZZZZ</name>
<accession>A0A0F9WUH3</accession>
<protein>
    <submittedName>
        <fullName evidence="1">Uncharacterized protein</fullName>
    </submittedName>
</protein>
<dbReference type="EMBL" id="LAZR01000113">
    <property type="protein sequence ID" value="KKN90167.1"/>
    <property type="molecule type" value="Genomic_DNA"/>
</dbReference>